<gene>
    <name evidence="1" type="ORF">Amon02_001213500</name>
</gene>
<accession>A0ACB5U9J7</accession>
<comment type="caution">
    <text evidence="1">The sequence shown here is derived from an EMBL/GenBank/DDBJ whole genome shotgun (WGS) entry which is preliminary data.</text>
</comment>
<dbReference type="EMBL" id="BSXS01014078">
    <property type="protein sequence ID" value="GMF04898.1"/>
    <property type="molecule type" value="Genomic_DNA"/>
</dbReference>
<sequence length="341" mass="37978">MPSSPLRNEIVVSSMLDPTLKSMLEKYGNPVITRAPRELPRTVSDPNTLTSMRNRELQNGDGRRPILAKKQTLSESMAQNTINKIRSSRRFNSATSFGNSFRHRKTRIRDETQTETKPDTASTDDDLKHSLSARLVQIGNSLTALSSTSSSSSSLNVPLKRSPDPTAGDGKPETTIEKEIIDKPIEKSRNMPSSPSIPIPETVQPLQVPSSPSFKSGNNQPGTEQNSFDFGDDDNEIEAILVEKKDNQYNSLQTLAAQKITVSVAQKDSIYNEEEKEDEFSDDGDEVFDMITQKHQIQQAIVQKTINEEPKTVNESSDNDFSDDDDCEEAINLFTQIRQQG</sequence>
<reference evidence="1" key="1">
    <citation type="submission" date="2023-04" db="EMBL/GenBank/DDBJ databases">
        <title>Ambrosiozyma monospora NBRC 10751.</title>
        <authorList>
            <person name="Ichikawa N."/>
            <person name="Sato H."/>
            <person name="Tonouchi N."/>
        </authorList>
    </citation>
    <scope>NUCLEOTIDE SEQUENCE</scope>
    <source>
        <strain evidence="1">NBRC 10751</strain>
    </source>
</reference>
<evidence type="ECO:0000313" key="2">
    <source>
        <dbReference type="Proteomes" id="UP001165064"/>
    </source>
</evidence>
<proteinExistence type="predicted"/>
<evidence type="ECO:0000313" key="1">
    <source>
        <dbReference type="EMBL" id="GMF04898.1"/>
    </source>
</evidence>
<protein>
    <submittedName>
        <fullName evidence="1">Unnamed protein product</fullName>
    </submittedName>
</protein>
<dbReference type="Proteomes" id="UP001165064">
    <property type="component" value="Unassembled WGS sequence"/>
</dbReference>
<organism evidence="1 2">
    <name type="scientific">Ambrosiozyma monospora</name>
    <name type="common">Yeast</name>
    <name type="synonym">Endomycopsis monosporus</name>
    <dbReference type="NCBI Taxonomy" id="43982"/>
    <lineage>
        <taxon>Eukaryota</taxon>
        <taxon>Fungi</taxon>
        <taxon>Dikarya</taxon>
        <taxon>Ascomycota</taxon>
        <taxon>Saccharomycotina</taxon>
        <taxon>Pichiomycetes</taxon>
        <taxon>Pichiales</taxon>
        <taxon>Pichiaceae</taxon>
        <taxon>Ambrosiozyma</taxon>
    </lineage>
</organism>
<name>A0ACB5U9J7_AMBMO</name>
<feature type="non-terminal residue" evidence="1">
    <location>
        <position position="341"/>
    </location>
</feature>
<keyword evidence="2" id="KW-1185">Reference proteome</keyword>